<evidence type="ECO:0000256" key="8">
    <source>
        <dbReference type="SAM" id="MobiDB-lite"/>
    </source>
</evidence>
<evidence type="ECO:0000256" key="7">
    <source>
        <dbReference type="SAM" id="Coils"/>
    </source>
</evidence>
<comment type="caution">
    <text evidence="9">The sequence shown here is derived from an EMBL/GenBank/DDBJ whole genome shotgun (WGS) entry which is preliminary data.</text>
</comment>
<keyword evidence="6" id="KW-0131">Cell cycle</keyword>
<keyword evidence="7" id="KW-0175">Coiled coil</keyword>
<dbReference type="Gene3D" id="1.20.5.170">
    <property type="match status" value="1"/>
</dbReference>
<dbReference type="GO" id="GO:0005635">
    <property type="term" value="C:nuclear envelope"/>
    <property type="evidence" value="ECO:0007669"/>
    <property type="project" value="TreeGrafter"/>
</dbReference>
<dbReference type="GO" id="GO:0051301">
    <property type="term" value="P:cell division"/>
    <property type="evidence" value="ECO:0007669"/>
    <property type="project" value="UniProtKB-KW"/>
</dbReference>
<protein>
    <submittedName>
        <fullName evidence="9">Mitotic spindle assembly checkpoint protein MAD1</fullName>
    </submittedName>
</protein>
<evidence type="ECO:0000256" key="5">
    <source>
        <dbReference type="ARBA" id="ARBA00023242"/>
    </source>
</evidence>
<dbReference type="GO" id="GO:0072686">
    <property type="term" value="C:mitotic spindle"/>
    <property type="evidence" value="ECO:0007669"/>
    <property type="project" value="TreeGrafter"/>
</dbReference>
<dbReference type="GO" id="GO:0051315">
    <property type="term" value="P:attachment of mitotic spindle microtubules to kinetochore"/>
    <property type="evidence" value="ECO:0007669"/>
    <property type="project" value="TreeGrafter"/>
</dbReference>
<name>A0A1V9ZK05_ACHHY</name>
<comment type="similarity">
    <text evidence="2">Belongs to the MAD1 family.</text>
</comment>
<comment type="subcellular location">
    <subcellularLocation>
        <location evidence="1">Nucleus</location>
    </subcellularLocation>
</comment>
<dbReference type="AlphaFoldDB" id="A0A1V9ZK05"/>
<gene>
    <name evidence="9" type="ORF">ACHHYP_08773</name>
</gene>
<evidence type="ECO:0000256" key="6">
    <source>
        <dbReference type="ARBA" id="ARBA00023306"/>
    </source>
</evidence>
<dbReference type="Gene3D" id="3.30.457.60">
    <property type="match status" value="1"/>
</dbReference>
<dbReference type="PANTHER" id="PTHR23168:SF0">
    <property type="entry name" value="MITOTIC SPINDLE ASSEMBLY CHECKPOINT PROTEIN MAD1"/>
    <property type="match status" value="1"/>
</dbReference>
<dbReference type="GO" id="GO:0007094">
    <property type="term" value="P:mitotic spindle assembly checkpoint signaling"/>
    <property type="evidence" value="ECO:0007669"/>
    <property type="project" value="InterPro"/>
</dbReference>
<keyword evidence="10" id="KW-1185">Reference proteome</keyword>
<evidence type="ECO:0000256" key="1">
    <source>
        <dbReference type="ARBA" id="ARBA00004123"/>
    </source>
</evidence>
<evidence type="ECO:0000256" key="2">
    <source>
        <dbReference type="ARBA" id="ARBA00008029"/>
    </source>
</evidence>
<dbReference type="EMBL" id="JNBR01000087">
    <property type="protein sequence ID" value="OQR98323.1"/>
    <property type="molecule type" value="Genomic_DNA"/>
</dbReference>
<accession>A0A1V9ZK05</accession>
<feature type="region of interest" description="Disordered" evidence="8">
    <location>
        <begin position="571"/>
        <end position="594"/>
    </location>
</feature>
<feature type="coiled-coil region" evidence="7">
    <location>
        <begin position="442"/>
        <end position="499"/>
    </location>
</feature>
<proteinExistence type="inferred from homology"/>
<evidence type="ECO:0000313" key="10">
    <source>
        <dbReference type="Proteomes" id="UP000243579"/>
    </source>
</evidence>
<dbReference type="Pfam" id="PF05557">
    <property type="entry name" value="MAD"/>
    <property type="match status" value="1"/>
</dbReference>
<evidence type="ECO:0000313" key="9">
    <source>
        <dbReference type="EMBL" id="OQR98323.1"/>
    </source>
</evidence>
<keyword evidence="5" id="KW-0539">Nucleus</keyword>
<dbReference type="OrthoDB" id="331602at2759"/>
<organism evidence="9 10">
    <name type="scientific">Achlya hypogyna</name>
    <name type="common">Oomycete</name>
    <name type="synonym">Protoachlya hypogyna</name>
    <dbReference type="NCBI Taxonomy" id="1202772"/>
    <lineage>
        <taxon>Eukaryota</taxon>
        <taxon>Sar</taxon>
        <taxon>Stramenopiles</taxon>
        <taxon>Oomycota</taxon>
        <taxon>Saprolegniomycetes</taxon>
        <taxon>Saprolegniales</taxon>
        <taxon>Achlyaceae</taxon>
        <taxon>Achlya</taxon>
    </lineage>
</organism>
<dbReference type="Gene3D" id="6.10.250.90">
    <property type="match status" value="1"/>
</dbReference>
<dbReference type="Proteomes" id="UP000243579">
    <property type="component" value="Unassembled WGS sequence"/>
</dbReference>
<reference evidence="9 10" key="1">
    <citation type="journal article" date="2014" name="Genome Biol. Evol.">
        <title>The secreted proteins of Achlya hypogyna and Thraustotheca clavata identify the ancestral oomycete secretome and reveal gene acquisitions by horizontal gene transfer.</title>
        <authorList>
            <person name="Misner I."/>
            <person name="Blouin N."/>
            <person name="Leonard G."/>
            <person name="Richards T.A."/>
            <person name="Lane C.E."/>
        </authorList>
    </citation>
    <scope>NUCLEOTIDE SEQUENCE [LARGE SCALE GENOMIC DNA]</scope>
    <source>
        <strain evidence="9 10">ATCC 48635</strain>
    </source>
</reference>
<dbReference type="PANTHER" id="PTHR23168">
    <property type="entry name" value="MITOTIC SPINDLE ASSEMBLY CHECKPOINT PROTEIN MAD1 MITOTIC ARREST DEFICIENT-LIKE PROTEIN 1"/>
    <property type="match status" value="1"/>
</dbReference>
<feature type="coiled-coil region" evidence="7">
    <location>
        <begin position="150"/>
        <end position="209"/>
    </location>
</feature>
<evidence type="ECO:0000256" key="4">
    <source>
        <dbReference type="ARBA" id="ARBA00022776"/>
    </source>
</evidence>
<dbReference type="SUPFAM" id="SSF75704">
    <property type="entry name" value="Mitotic arrest deficient-like 1, Mad1"/>
    <property type="match status" value="1"/>
</dbReference>
<keyword evidence="3" id="KW-0132">Cell division</keyword>
<dbReference type="InterPro" id="IPR008672">
    <property type="entry name" value="Mad1"/>
</dbReference>
<feature type="coiled-coil region" evidence="7">
    <location>
        <begin position="79"/>
        <end position="124"/>
    </location>
</feature>
<evidence type="ECO:0000256" key="3">
    <source>
        <dbReference type="ARBA" id="ARBA00022618"/>
    </source>
</evidence>
<dbReference type="GO" id="GO:0000776">
    <property type="term" value="C:kinetochore"/>
    <property type="evidence" value="ECO:0007669"/>
    <property type="project" value="TreeGrafter"/>
</dbReference>
<keyword evidence="4" id="KW-0498">Mitosis</keyword>
<feature type="coiled-coil region" evidence="7">
    <location>
        <begin position="253"/>
        <end position="280"/>
    </location>
</feature>
<sequence>MEEDSFLQSTRLISPIMRRDSPSRLTLSGTLGESSRGTVYESGIDVTMTPSSILPDQLGTLSGTKRSRSSLESAAVSRADSLSQELDEARIELERTRAKHELAMEAKDAEILKLKQRLKATMSEEHDARTKLEAITDECLELRHAHQTMRAELDAALRTAQEETVEWQERAQELETERDHMAAEANSVIEALRDELDEANAKLPRDEDDKPSPAVASTIRLLRQQLDEQTIQANYARKALEDAQQTLDDAAEVRDLRRKVAELEKAASRDHEEMRALRLDAKNQNILTEQITTLQRALAASTKQASEKSEVHIAYEELANNERTWKELFQPLLADPKNGVDPALVASNPVKAVCELFVARQLDFEALLQQRGQLELQMSKLTGRLEAATKDALAWEAKAAQREAELSDTKFNLETEVRAGLRLRETNADLAALVESYERGETSEARDLVAQLKAALARSEAEVAELQTQARSMASPALVDKHKGRIAQLEAALADAKAEGLRLGKHIEKLETDVAVYEKRLGRGEFNPRTTKVVHMMLNPTSHHVAAPESEEIQALREENERLKDALQQVTHQTPRTKAPAPPPSSITTPHETVEGLRVLNQRLKEVFRDQINRYRDAVYRVTGYKIDLKQNELSLRSMYAENEGDELKFRIVDTENMALIQTDFSASLDPKWFGYLSHCHSPPAFVSSITVSLFEKQTFQ</sequence>
<dbReference type="STRING" id="1202772.A0A1V9ZK05"/>